<feature type="compositionally biased region" description="Low complexity" evidence="2">
    <location>
        <begin position="262"/>
        <end position="271"/>
    </location>
</feature>
<dbReference type="PATRIC" id="fig|1075402.3.peg.3464"/>
<dbReference type="STRING" id="1075402.AN216_04040"/>
<dbReference type="Proteomes" id="UP000176101">
    <property type="component" value="Unassembled WGS sequence"/>
</dbReference>
<sequence>MAVVAAVDLTAGAGVGFLPLISLGPAFAGLTGGLRRTAGIGALALVLCLILSLINGSFGERRGVTALIGVFGVSAAGLLATTRRQHREAELASVRDIAEVAQRVLLRPVPTYAGHLRIAVSYTSAVAEARIGGDLYEVVVFPGGVRVIVGDVQGKGLDAVETAAVVLSAFREAAYDESELLAVGGRLERALRRQLPDEKFVTAAVAEITRDGGVTLLDFGHPPPLLIREDGQQEFVQPPDPAPPLGLSLLAGPGEGQHDPDGAAGHGPPDGQLQDAALDVLGTLDGHGVTPYHIPFASGDQLLFYTDGVTEARDPQRRFYPLAERAELLKEPDPQHALDEMRRDLVAHVDSPLQDDAAMLLLRHRQG</sequence>
<evidence type="ECO:0000256" key="3">
    <source>
        <dbReference type="SAM" id="Phobius"/>
    </source>
</evidence>
<dbReference type="AlphaFoldDB" id="A0A1E7KMJ9"/>
<protein>
    <recommendedName>
        <fullName evidence="4">PPM-type phosphatase domain-containing protein</fullName>
    </recommendedName>
</protein>
<dbReference type="InterPro" id="IPR036457">
    <property type="entry name" value="PPM-type-like_dom_sf"/>
</dbReference>
<reference evidence="5 6" key="1">
    <citation type="journal article" date="2016" name="Front. Microbiol.">
        <title>Comparative Genomics Analysis of Streptomyces Species Reveals Their Adaptation to the Marine Environment and Their Diversity at the Genomic Level.</title>
        <authorList>
            <person name="Tian X."/>
            <person name="Zhang Z."/>
            <person name="Yang T."/>
            <person name="Chen M."/>
            <person name="Li J."/>
            <person name="Chen F."/>
            <person name="Yang J."/>
            <person name="Li W."/>
            <person name="Zhang B."/>
            <person name="Zhang Z."/>
            <person name="Wu J."/>
            <person name="Zhang C."/>
            <person name="Long L."/>
            <person name="Xiao J."/>
        </authorList>
    </citation>
    <scope>NUCLEOTIDE SEQUENCE [LARGE SCALE GENOMIC DNA]</scope>
    <source>
        <strain evidence="5 6">SCSIO 02100</strain>
    </source>
</reference>
<evidence type="ECO:0000256" key="2">
    <source>
        <dbReference type="SAM" id="MobiDB-lite"/>
    </source>
</evidence>
<keyword evidence="1" id="KW-0378">Hydrolase</keyword>
<feature type="domain" description="PPM-type phosphatase" evidence="4">
    <location>
        <begin position="116"/>
        <end position="364"/>
    </location>
</feature>
<keyword evidence="3" id="KW-0812">Transmembrane</keyword>
<dbReference type="RefSeq" id="WP_079166239.1">
    <property type="nucleotide sequence ID" value="NZ_LJGU01000104.1"/>
</dbReference>
<evidence type="ECO:0000313" key="5">
    <source>
        <dbReference type="EMBL" id="OEV05209.1"/>
    </source>
</evidence>
<dbReference type="PANTHER" id="PTHR43156:SF2">
    <property type="entry name" value="STAGE II SPORULATION PROTEIN E"/>
    <property type="match status" value="1"/>
</dbReference>
<dbReference type="InterPro" id="IPR052016">
    <property type="entry name" value="Bact_Sigma-Reg"/>
</dbReference>
<dbReference type="PANTHER" id="PTHR43156">
    <property type="entry name" value="STAGE II SPORULATION PROTEIN E-RELATED"/>
    <property type="match status" value="1"/>
</dbReference>
<keyword evidence="3" id="KW-1133">Transmembrane helix</keyword>
<dbReference type="EMBL" id="LJGU01000104">
    <property type="protein sequence ID" value="OEV05209.1"/>
    <property type="molecule type" value="Genomic_DNA"/>
</dbReference>
<dbReference type="SMART" id="SM00331">
    <property type="entry name" value="PP2C_SIG"/>
    <property type="match status" value="1"/>
</dbReference>
<organism evidence="5 6">
    <name type="scientific">Streptomyces oceani</name>
    <dbReference type="NCBI Taxonomy" id="1075402"/>
    <lineage>
        <taxon>Bacteria</taxon>
        <taxon>Bacillati</taxon>
        <taxon>Actinomycetota</taxon>
        <taxon>Actinomycetes</taxon>
        <taxon>Kitasatosporales</taxon>
        <taxon>Streptomycetaceae</taxon>
        <taxon>Streptomyces</taxon>
    </lineage>
</organism>
<dbReference type="SUPFAM" id="SSF81606">
    <property type="entry name" value="PP2C-like"/>
    <property type="match status" value="1"/>
</dbReference>
<feature type="transmembrane region" description="Helical" evidence="3">
    <location>
        <begin position="64"/>
        <end position="81"/>
    </location>
</feature>
<dbReference type="Gene3D" id="3.60.40.10">
    <property type="entry name" value="PPM-type phosphatase domain"/>
    <property type="match status" value="1"/>
</dbReference>
<dbReference type="OrthoDB" id="4935951at2"/>
<dbReference type="InterPro" id="IPR001932">
    <property type="entry name" value="PPM-type_phosphatase-like_dom"/>
</dbReference>
<keyword evidence="6" id="KW-1185">Reference proteome</keyword>
<feature type="region of interest" description="Disordered" evidence="2">
    <location>
        <begin position="234"/>
        <end position="271"/>
    </location>
</feature>
<evidence type="ECO:0000259" key="4">
    <source>
        <dbReference type="SMART" id="SM00331"/>
    </source>
</evidence>
<dbReference type="Pfam" id="PF07228">
    <property type="entry name" value="SpoIIE"/>
    <property type="match status" value="2"/>
</dbReference>
<comment type="caution">
    <text evidence="5">The sequence shown here is derived from an EMBL/GenBank/DDBJ whole genome shotgun (WGS) entry which is preliminary data.</text>
</comment>
<proteinExistence type="predicted"/>
<name>A0A1E7KMJ9_9ACTN</name>
<evidence type="ECO:0000313" key="6">
    <source>
        <dbReference type="Proteomes" id="UP000176101"/>
    </source>
</evidence>
<gene>
    <name evidence="5" type="ORF">AN216_04040</name>
</gene>
<feature type="transmembrane region" description="Helical" evidence="3">
    <location>
        <begin position="6"/>
        <end position="28"/>
    </location>
</feature>
<feature type="transmembrane region" description="Helical" evidence="3">
    <location>
        <begin position="40"/>
        <end position="58"/>
    </location>
</feature>
<dbReference type="GO" id="GO:0016791">
    <property type="term" value="F:phosphatase activity"/>
    <property type="evidence" value="ECO:0007669"/>
    <property type="project" value="TreeGrafter"/>
</dbReference>
<accession>A0A1E7KMJ9</accession>
<evidence type="ECO:0000256" key="1">
    <source>
        <dbReference type="ARBA" id="ARBA00022801"/>
    </source>
</evidence>
<keyword evidence="3" id="KW-0472">Membrane</keyword>